<feature type="compositionally biased region" description="Basic and acidic residues" evidence="7">
    <location>
        <begin position="173"/>
        <end position="184"/>
    </location>
</feature>
<evidence type="ECO:0000256" key="5">
    <source>
        <dbReference type="ARBA" id="ARBA00023163"/>
    </source>
</evidence>
<reference evidence="9" key="2">
    <citation type="submission" date="2023-06" db="EMBL/GenBank/DDBJ databases">
        <authorList>
            <consortium name="Lawrence Berkeley National Laboratory"/>
            <person name="Haridas S."/>
            <person name="Hensen N."/>
            <person name="Bonometti L."/>
            <person name="Westerberg I."/>
            <person name="Brannstrom I.O."/>
            <person name="Guillou S."/>
            <person name="Cros-Aarteil S."/>
            <person name="Calhoun S."/>
            <person name="Kuo A."/>
            <person name="Mondo S."/>
            <person name="Pangilinan J."/>
            <person name="Riley R."/>
            <person name="Labutti K."/>
            <person name="Andreopoulos B."/>
            <person name="Lipzen A."/>
            <person name="Chen C."/>
            <person name="Yanf M."/>
            <person name="Daum C."/>
            <person name="Ng V."/>
            <person name="Clum A."/>
            <person name="Steindorff A."/>
            <person name="Ohm R."/>
            <person name="Martin F."/>
            <person name="Silar P."/>
            <person name="Natvig D."/>
            <person name="Lalanne C."/>
            <person name="Gautier V."/>
            <person name="Ament-Velasquez S.L."/>
            <person name="Kruys A."/>
            <person name="Hutchinson M.I."/>
            <person name="Powell A.J."/>
            <person name="Barry K."/>
            <person name="Miller A.N."/>
            <person name="Grigoriev I.V."/>
            <person name="Debuchy R."/>
            <person name="Gladieux P."/>
            <person name="Thoren M.H."/>
            <person name="Johannesson H."/>
        </authorList>
    </citation>
    <scope>NUCLEOTIDE SEQUENCE</scope>
    <source>
        <strain evidence="9">CBS 560.94</strain>
    </source>
</reference>
<feature type="region of interest" description="Disordered" evidence="7">
    <location>
        <begin position="365"/>
        <end position="407"/>
    </location>
</feature>
<keyword evidence="6" id="KW-0539">Nucleus</keyword>
<sequence>MADPMDGIEPTPPAPAPAPTPAAAQQSDPSGGPLPPIHTMPMPPMPAVSAPPPAPATNTSDFNRPLTPPALQVSSAPPPPPQLPPITAFQYQQSPHQQSTPWQPIQISGLTPTSQPSSSSALTPSPTAPILAAVNPTSDPQQVTLPGPASLLNSNPPPSIAIPSITTIPSHSARQERKEPDHRQGQPKRRNRPAVSCIPCRARKIKCDQKKPCESCVKSKYHKGPCAYDQSRLPKEKTWPFKATQIDSRPPSPEPQPQPQQQEQQHLQSGTPDAIVNAEEGTSLPGPRYILDAPYRDSQSISSGAYGGGSASPLLPPIKNEPGASSAFSPIPRHAQHSGGPLPLSDAEGTEALRREVWMLRQQVDELTHQQQHQQQSQQQLPPRQRPLRESRPYSQNGASKTGDNRWHADQLFPLVTRAISNVIQSSIQSDDHNKAWSKLRTCAELSRKIEESQSGSITFLAFSDVGGTLPMSYRQEARRLTQAYFRTFESVYRILHVPAFRTRFEEYFDGQFDDQPDKAFIVQLQLCMAIGSVFEDASGSFRRYQERWIQEGQSWLLLFPPTNLAGLQTMCLLHLAKEVCGFGGGGGELTYKSAGSLLREAMCLGLNRDYLASMPIYQAELRRRLWVTILEMVVQSSLDTGLPPGISLTELGTSPPANYDDEQLAFSNPVPRPSGTFTQTTVLLELHRSFPVRLAIAQHLATLLNSPNTKAPAVESGSTTESLNAELTRASRALTGTLQPGYDPAGILPNRISVFQLKMAEMLVNRFFLGLNLALAVGAETVYKPLEMEIPEVRTSCGAAAGTIWRGVVSGLGNTRETGGSSGRTRTQHQQMDDFTSLVSRGSGTSYHATAMVAVLTLLMELRRQMEEEWQQRRLRRDHQHTPLPSIDRQGHLGHGTSSEANSATTTSPERDTSAESTRQEFLDLVSSAVDWTLGRIQTANGDTGAYVWMYLLCSAASEEVRALQRRWETQLHHSTSQAETNFERQRTKQIEELVEKRIVSDLNGVAGFLTGAHEDVIHQDDEFRRDIEEDAQLVARNTKPRHGLLHPGALNLAPNFPTTQQTPPNPPKLTSRGRTVSQFSKEANGNGTGTGNGSGSGSERDCEMMGRQKDGDSAALATRAADERRLWLERMTEREERQVIRFKSVFDLRNYESLLMQEWMDIMD</sequence>
<proteinExistence type="predicted"/>
<gene>
    <name evidence="9" type="ORF">B0H65DRAFT_474668</name>
</gene>
<feature type="region of interest" description="Disordered" evidence="7">
    <location>
        <begin position="1053"/>
        <end position="1117"/>
    </location>
</feature>
<evidence type="ECO:0000256" key="1">
    <source>
        <dbReference type="ARBA" id="ARBA00022723"/>
    </source>
</evidence>
<keyword evidence="5" id="KW-0804">Transcription</keyword>
<feature type="compositionally biased region" description="Low complexity" evidence="7">
    <location>
        <begin position="898"/>
        <end position="909"/>
    </location>
</feature>
<organism evidence="9 10">
    <name type="scientific">Neurospora tetraspora</name>
    <dbReference type="NCBI Taxonomy" id="94610"/>
    <lineage>
        <taxon>Eukaryota</taxon>
        <taxon>Fungi</taxon>
        <taxon>Dikarya</taxon>
        <taxon>Ascomycota</taxon>
        <taxon>Pezizomycotina</taxon>
        <taxon>Sordariomycetes</taxon>
        <taxon>Sordariomycetidae</taxon>
        <taxon>Sordariales</taxon>
        <taxon>Sordariaceae</taxon>
        <taxon>Neurospora</taxon>
    </lineage>
</organism>
<evidence type="ECO:0000256" key="7">
    <source>
        <dbReference type="SAM" id="MobiDB-lite"/>
    </source>
</evidence>
<feature type="compositionally biased region" description="Basic and acidic residues" evidence="7">
    <location>
        <begin position="910"/>
        <end position="919"/>
    </location>
</feature>
<feature type="compositionally biased region" description="Gly residues" evidence="7">
    <location>
        <begin position="1088"/>
        <end position="1098"/>
    </location>
</feature>
<feature type="compositionally biased region" description="Pro residues" evidence="7">
    <location>
        <begin position="10"/>
        <end position="20"/>
    </location>
</feature>
<feature type="compositionally biased region" description="Polar residues" evidence="7">
    <location>
        <begin position="89"/>
        <end position="109"/>
    </location>
</feature>
<feature type="compositionally biased region" description="Basic and acidic residues" evidence="7">
    <location>
        <begin position="1100"/>
        <end position="1114"/>
    </location>
</feature>
<dbReference type="Pfam" id="PF04082">
    <property type="entry name" value="Fungal_trans"/>
    <property type="match status" value="1"/>
</dbReference>
<accession>A0AAE0J863</accession>
<evidence type="ECO:0000256" key="2">
    <source>
        <dbReference type="ARBA" id="ARBA00022833"/>
    </source>
</evidence>
<dbReference type="Proteomes" id="UP001278500">
    <property type="component" value="Unassembled WGS sequence"/>
</dbReference>
<evidence type="ECO:0000313" key="9">
    <source>
        <dbReference type="EMBL" id="KAK3338813.1"/>
    </source>
</evidence>
<evidence type="ECO:0000313" key="10">
    <source>
        <dbReference type="Proteomes" id="UP001278500"/>
    </source>
</evidence>
<protein>
    <recommendedName>
        <fullName evidence="8">Zn(2)-C6 fungal-type domain-containing protein</fullName>
    </recommendedName>
</protein>
<dbReference type="GeneID" id="87864410"/>
<feature type="region of interest" description="Disordered" evidence="7">
    <location>
        <begin position="813"/>
        <end position="832"/>
    </location>
</feature>
<dbReference type="PROSITE" id="PS50048">
    <property type="entry name" value="ZN2_CY6_FUNGAL_2"/>
    <property type="match status" value="1"/>
</dbReference>
<feature type="region of interest" description="Disordered" evidence="7">
    <location>
        <begin position="874"/>
        <end position="919"/>
    </location>
</feature>
<dbReference type="CDD" id="cd12148">
    <property type="entry name" value="fungal_TF_MHR"/>
    <property type="match status" value="1"/>
</dbReference>
<feature type="compositionally biased region" description="Low complexity" evidence="7">
    <location>
        <begin position="161"/>
        <end position="172"/>
    </location>
</feature>
<feature type="region of interest" description="Disordered" evidence="7">
    <location>
        <begin position="219"/>
        <end position="346"/>
    </location>
</feature>
<dbReference type="RefSeq" id="XP_062678173.1">
    <property type="nucleotide sequence ID" value="XM_062827256.1"/>
</dbReference>
<feature type="region of interest" description="Disordered" evidence="7">
    <location>
        <begin position="1"/>
        <end position="195"/>
    </location>
</feature>
<evidence type="ECO:0000256" key="4">
    <source>
        <dbReference type="ARBA" id="ARBA00023125"/>
    </source>
</evidence>
<dbReference type="Pfam" id="PF00172">
    <property type="entry name" value="Zn_clus"/>
    <property type="match status" value="1"/>
</dbReference>
<dbReference type="SMART" id="SM00066">
    <property type="entry name" value="GAL4"/>
    <property type="match status" value="1"/>
</dbReference>
<dbReference type="EMBL" id="JAUEPP010000007">
    <property type="protein sequence ID" value="KAK3338813.1"/>
    <property type="molecule type" value="Genomic_DNA"/>
</dbReference>
<name>A0AAE0J863_9PEZI</name>
<keyword evidence="4" id="KW-0238">DNA-binding</keyword>
<evidence type="ECO:0000256" key="6">
    <source>
        <dbReference type="ARBA" id="ARBA00023242"/>
    </source>
</evidence>
<dbReference type="InterPro" id="IPR001138">
    <property type="entry name" value="Zn2Cys6_DnaBD"/>
</dbReference>
<keyword evidence="3" id="KW-0805">Transcription regulation</keyword>
<dbReference type="GO" id="GO:0008270">
    <property type="term" value="F:zinc ion binding"/>
    <property type="evidence" value="ECO:0007669"/>
    <property type="project" value="InterPro"/>
</dbReference>
<dbReference type="GO" id="GO:0006351">
    <property type="term" value="P:DNA-templated transcription"/>
    <property type="evidence" value="ECO:0007669"/>
    <property type="project" value="InterPro"/>
</dbReference>
<dbReference type="GO" id="GO:0000978">
    <property type="term" value="F:RNA polymerase II cis-regulatory region sequence-specific DNA binding"/>
    <property type="evidence" value="ECO:0007669"/>
    <property type="project" value="TreeGrafter"/>
</dbReference>
<feature type="compositionally biased region" description="Polar residues" evidence="7">
    <location>
        <begin position="135"/>
        <end position="144"/>
    </location>
</feature>
<dbReference type="InterPro" id="IPR036864">
    <property type="entry name" value="Zn2-C6_fun-type_DNA-bd_sf"/>
</dbReference>
<reference evidence="9" key="1">
    <citation type="journal article" date="2023" name="Mol. Phylogenet. Evol.">
        <title>Genome-scale phylogeny and comparative genomics of the fungal order Sordariales.</title>
        <authorList>
            <person name="Hensen N."/>
            <person name="Bonometti L."/>
            <person name="Westerberg I."/>
            <person name="Brannstrom I.O."/>
            <person name="Guillou S."/>
            <person name="Cros-Aarteil S."/>
            <person name="Calhoun S."/>
            <person name="Haridas S."/>
            <person name="Kuo A."/>
            <person name="Mondo S."/>
            <person name="Pangilinan J."/>
            <person name="Riley R."/>
            <person name="LaButti K."/>
            <person name="Andreopoulos B."/>
            <person name="Lipzen A."/>
            <person name="Chen C."/>
            <person name="Yan M."/>
            <person name="Daum C."/>
            <person name="Ng V."/>
            <person name="Clum A."/>
            <person name="Steindorff A."/>
            <person name="Ohm R.A."/>
            <person name="Martin F."/>
            <person name="Silar P."/>
            <person name="Natvig D.O."/>
            <person name="Lalanne C."/>
            <person name="Gautier V."/>
            <person name="Ament-Velasquez S.L."/>
            <person name="Kruys A."/>
            <person name="Hutchinson M.I."/>
            <person name="Powell A.J."/>
            <person name="Barry K."/>
            <person name="Miller A.N."/>
            <person name="Grigoriev I.V."/>
            <person name="Debuchy R."/>
            <person name="Gladieux P."/>
            <person name="Hiltunen Thoren M."/>
            <person name="Johannesson H."/>
        </authorList>
    </citation>
    <scope>NUCLEOTIDE SEQUENCE</scope>
    <source>
        <strain evidence="9">CBS 560.94</strain>
    </source>
</reference>
<evidence type="ECO:0000259" key="8">
    <source>
        <dbReference type="PROSITE" id="PS50048"/>
    </source>
</evidence>
<dbReference type="AlphaFoldDB" id="A0AAE0J863"/>
<feature type="compositionally biased region" description="Low complexity" evidence="7">
    <location>
        <begin position="110"/>
        <end position="129"/>
    </location>
</feature>
<dbReference type="SMART" id="SM00906">
    <property type="entry name" value="Fungal_trans"/>
    <property type="match status" value="1"/>
</dbReference>
<feature type="compositionally biased region" description="Polar residues" evidence="7">
    <location>
        <begin position="1074"/>
        <end position="1085"/>
    </location>
</feature>
<dbReference type="GO" id="GO:0001228">
    <property type="term" value="F:DNA-binding transcription activator activity, RNA polymerase II-specific"/>
    <property type="evidence" value="ECO:0007669"/>
    <property type="project" value="TreeGrafter"/>
</dbReference>
<feature type="compositionally biased region" description="Low complexity" evidence="7">
    <location>
        <begin position="369"/>
        <end position="383"/>
    </location>
</feature>
<dbReference type="SUPFAM" id="SSF57701">
    <property type="entry name" value="Zn2/Cys6 DNA-binding domain"/>
    <property type="match status" value="1"/>
</dbReference>
<keyword evidence="10" id="KW-1185">Reference proteome</keyword>
<dbReference type="InterPro" id="IPR007219">
    <property type="entry name" value="XnlR_reg_dom"/>
</dbReference>
<dbReference type="Gene3D" id="4.10.240.10">
    <property type="entry name" value="Zn(2)-C6 fungal-type DNA-binding domain"/>
    <property type="match status" value="1"/>
</dbReference>
<feature type="compositionally biased region" description="Low complexity" evidence="7">
    <location>
        <begin position="145"/>
        <end position="154"/>
    </location>
</feature>
<dbReference type="GO" id="GO:0005634">
    <property type="term" value="C:nucleus"/>
    <property type="evidence" value="ECO:0007669"/>
    <property type="project" value="TreeGrafter"/>
</dbReference>
<keyword evidence="1" id="KW-0479">Metal-binding</keyword>
<evidence type="ECO:0000256" key="3">
    <source>
        <dbReference type="ARBA" id="ARBA00023015"/>
    </source>
</evidence>
<feature type="domain" description="Zn(2)-C6 fungal-type" evidence="8">
    <location>
        <begin position="196"/>
        <end position="228"/>
    </location>
</feature>
<dbReference type="CDD" id="cd00067">
    <property type="entry name" value="GAL4"/>
    <property type="match status" value="1"/>
</dbReference>
<comment type="caution">
    <text evidence="9">The sequence shown here is derived from an EMBL/GenBank/DDBJ whole genome shotgun (WGS) entry which is preliminary data.</text>
</comment>
<dbReference type="PANTHER" id="PTHR31944:SF131">
    <property type="entry name" value="HEME-RESPONSIVE ZINC FINGER TRANSCRIPTION FACTOR HAP1"/>
    <property type="match status" value="1"/>
</dbReference>
<feature type="compositionally biased region" description="Pro residues" evidence="7">
    <location>
        <begin position="32"/>
        <end position="55"/>
    </location>
</feature>
<keyword evidence="2" id="KW-0862">Zinc</keyword>
<dbReference type="PANTHER" id="PTHR31944">
    <property type="entry name" value="HEME-RESPONSIVE ZINC FINGER TRANSCRIPTION FACTOR HAP1"/>
    <property type="match status" value="1"/>
</dbReference>
<dbReference type="InterPro" id="IPR051430">
    <property type="entry name" value="Fungal_TF_Env_Response"/>
</dbReference>